<evidence type="ECO:0000313" key="4">
    <source>
        <dbReference type="EMBL" id="MSA95507.1"/>
    </source>
</evidence>
<evidence type="ECO:0000313" key="5">
    <source>
        <dbReference type="Proteomes" id="UP000462865"/>
    </source>
</evidence>
<dbReference type="Gene3D" id="3.40.50.360">
    <property type="match status" value="1"/>
</dbReference>
<dbReference type="PANTHER" id="PTHR43278:SF2">
    <property type="entry name" value="IRON-SULFUR FLAVOPROTEIN"/>
    <property type="match status" value="1"/>
</dbReference>
<dbReference type="GO" id="GO:0016491">
    <property type="term" value="F:oxidoreductase activity"/>
    <property type="evidence" value="ECO:0007669"/>
    <property type="project" value="InterPro"/>
</dbReference>
<gene>
    <name evidence="4" type="ORF">GKG38_10670</name>
</gene>
<dbReference type="Pfam" id="PF03358">
    <property type="entry name" value="FMN_red"/>
    <property type="match status" value="1"/>
</dbReference>
<dbReference type="InterPro" id="IPR005025">
    <property type="entry name" value="FMN_Rdtase-like_dom"/>
</dbReference>
<evidence type="ECO:0000256" key="2">
    <source>
        <dbReference type="ARBA" id="ARBA00022643"/>
    </source>
</evidence>
<sequence length="172" mass="18328">MDILVLNGSPRPNGNTAALVCAFAGGAREAGHAVEVIDVAALDIAGCKGCEFCHTRGDSACVQRDDMEQVYARWNEADMLVLASPVYYGSFSGQLHCAIHRTYALGVPERARKMALILSSGAADVYAASERIYHGFIQGYFGAEDCGVFTAAGAENRSSAKLEELRAFGRSL</sequence>
<evidence type="ECO:0000259" key="3">
    <source>
        <dbReference type="Pfam" id="PF03358"/>
    </source>
</evidence>
<evidence type="ECO:0000256" key="1">
    <source>
        <dbReference type="ARBA" id="ARBA00022630"/>
    </source>
</evidence>
<name>A0A7K0ID14_9ACTN</name>
<dbReference type="Proteomes" id="UP000462865">
    <property type="component" value="Unassembled WGS sequence"/>
</dbReference>
<comment type="caution">
    <text evidence="4">The sequence shown here is derived from an EMBL/GenBank/DDBJ whole genome shotgun (WGS) entry which is preliminary data.</text>
</comment>
<dbReference type="InterPro" id="IPR029039">
    <property type="entry name" value="Flavoprotein-like_sf"/>
</dbReference>
<accession>A0A7K0ID14</accession>
<keyword evidence="1" id="KW-0285">Flavoprotein</keyword>
<organism evidence="4 5">
    <name type="scientific">Gordonibacter urolithinfaciens</name>
    <dbReference type="NCBI Taxonomy" id="1335613"/>
    <lineage>
        <taxon>Bacteria</taxon>
        <taxon>Bacillati</taxon>
        <taxon>Actinomycetota</taxon>
        <taxon>Coriobacteriia</taxon>
        <taxon>Eggerthellales</taxon>
        <taxon>Eggerthellaceae</taxon>
        <taxon>Gordonibacter</taxon>
    </lineage>
</organism>
<dbReference type="PANTHER" id="PTHR43278">
    <property type="entry name" value="NAD(P)H-DEPENDENT FMN-CONTAINING OXIDOREDUCTASE YWQN-RELATED"/>
    <property type="match status" value="1"/>
</dbReference>
<dbReference type="InterPro" id="IPR051796">
    <property type="entry name" value="ISF_SsuE-like"/>
</dbReference>
<reference evidence="4 5" key="1">
    <citation type="journal article" date="2019" name="Nat. Med.">
        <title>A library of human gut bacterial isolates paired with longitudinal multiomics data enables mechanistic microbiome research.</title>
        <authorList>
            <person name="Poyet M."/>
            <person name="Groussin M."/>
            <person name="Gibbons S.M."/>
            <person name="Avila-Pacheco J."/>
            <person name="Jiang X."/>
            <person name="Kearney S.M."/>
            <person name="Perrotta A.R."/>
            <person name="Berdy B."/>
            <person name="Zhao S."/>
            <person name="Lieberman T.D."/>
            <person name="Swanson P.K."/>
            <person name="Smith M."/>
            <person name="Roesemann S."/>
            <person name="Alexander J.E."/>
            <person name="Rich S.A."/>
            <person name="Livny J."/>
            <person name="Vlamakis H."/>
            <person name="Clish C."/>
            <person name="Bullock K."/>
            <person name="Deik A."/>
            <person name="Scott J."/>
            <person name="Pierce K.A."/>
            <person name="Xavier R.J."/>
            <person name="Alm E.J."/>
        </authorList>
    </citation>
    <scope>NUCLEOTIDE SEQUENCE [LARGE SCALE GENOMIC DNA]</scope>
    <source>
        <strain evidence="4 5">BIOML-A1</strain>
    </source>
</reference>
<dbReference type="AlphaFoldDB" id="A0A7K0ID14"/>
<protein>
    <submittedName>
        <fullName evidence="4">Flavodoxin family protein</fullName>
    </submittedName>
</protein>
<dbReference type="EMBL" id="WKZA01000053">
    <property type="protein sequence ID" value="MSA95507.1"/>
    <property type="molecule type" value="Genomic_DNA"/>
</dbReference>
<dbReference type="SUPFAM" id="SSF52218">
    <property type="entry name" value="Flavoproteins"/>
    <property type="match status" value="1"/>
</dbReference>
<feature type="domain" description="NADPH-dependent FMN reductase-like" evidence="3">
    <location>
        <begin position="1"/>
        <end position="122"/>
    </location>
</feature>
<keyword evidence="2" id="KW-0288">FMN</keyword>
<proteinExistence type="predicted"/>